<reference evidence="1" key="1">
    <citation type="submission" date="2022-12" db="EMBL/GenBank/DDBJ databases">
        <title>Gycomyces niveus sp.nov.,a novel actinomycete isolated from soil in Shouguan.</title>
        <authorList>
            <person name="Yang X."/>
        </authorList>
    </citation>
    <scope>NUCLEOTIDE SEQUENCE</scope>
    <source>
        <strain evidence="1">NEAU-A15</strain>
    </source>
</reference>
<keyword evidence="2" id="KW-1185">Reference proteome</keyword>
<evidence type="ECO:0000313" key="1">
    <source>
        <dbReference type="EMBL" id="MDA1361480.1"/>
    </source>
</evidence>
<gene>
    <name evidence="1" type="ORF">O1R50_17765</name>
</gene>
<dbReference type="AlphaFoldDB" id="A0A9X3T4T3"/>
<dbReference type="RefSeq" id="WP_270111488.1">
    <property type="nucleotide sequence ID" value="NZ_JAPZVP010000014.1"/>
</dbReference>
<organism evidence="1 2">
    <name type="scientific">Glycomyces luteolus</name>
    <dbReference type="NCBI Taxonomy" id="2670330"/>
    <lineage>
        <taxon>Bacteria</taxon>
        <taxon>Bacillati</taxon>
        <taxon>Actinomycetota</taxon>
        <taxon>Actinomycetes</taxon>
        <taxon>Glycomycetales</taxon>
        <taxon>Glycomycetaceae</taxon>
        <taxon>Glycomyces</taxon>
    </lineage>
</organism>
<dbReference type="Proteomes" id="UP001146067">
    <property type="component" value="Unassembled WGS sequence"/>
</dbReference>
<accession>A0A9X3T4T3</accession>
<proteinExistence type="predicted"/>
<name>A0A9X3T4T3_9ACTN</name>
<dbReference type="EMBL" id="JAPZVP010000014">
    <property type="protein sequence ID" value="MDA1361480.1"/>
    <property type="molecule type" value="Genomic_DNA"/>
</dbReference>
<protein>
    <submittedName>
        <fullName evidence="1">Uncharacterized protein</fullName>
    </submittedName>
</protein>
<evidence type="ECO:0000313" key="2">
    <source>
        <dbReference type="Proteomes" id="UP001146067"/>
    </source>
</evidence>
<comment type="caution">
    <text evidence="1">The sequence shown here is derived from an EMBL/GenBank/DDBJ whole genome shotgun (WGS) entry which is preliminary data.</text>
</comment>
<sequence length="75" mass="8501">MALTAQIMKEFERVGADHPGAQILMSAIAGHTDHEETAEERYYRFVVDTTLAGLERLLPHRTGSRSHPRFGLRPR</sequence>